<dbReference type="PROSITE" id="PS50038">
    <property type="entry name" value="FZ"/>
    <property type="match status" value="1"/>
</dbReference>
<feature type="signal peptide" evidence="12">
    <location>
        <begin position="1"/>
        <end position="32"/>
    </location>
</feature>
<dbReference type="GO" id="GO:0005886">
    <property type="term" value="C:plasma membrane"/>
    <property type="evidence" value="ECO:0007669"/>
    <property type="project" value="TreeGrafter"/>
</dbReference>
<dbReference type="Pfam" id="PF01392">
    <property type="entry name" value="Fz"/>
    <property type="match status" value="1"/>
</dbReference>
<keyword evidence="4 11" id="KW-0812">Transmembrane</keyword>
<evidence type="ECO:0000256" key="7">
    <source>
        <dbReference type="ARBA" id="ARBA00023157"/>
    </source>
</evidence>
<dbReference type="PRINTS" id="PR00489">
    <property type="entry name" value="FRIZZLED"/>
</dbReference>
<keyword evidence="16" id="KW-1185">Reference proteome</keyword>
<keyword evidence="3" id="KW-0217">Developmental protein</keyword>
<dbReference type="InterPro" id="IPR036790">
    <property type="entry name" value="Frizzled_dom_sf"/>
</dbReference>
<feature type="transmembrane region" description="Helical" evidence="11">
    <location>
        <begin position="256"/>
        <end position="276"/>
    </location>
</feature>
<dbReference type="STRING" id="568069.A0A1J1IML9"/>
<dbReference type="InterPro" id="IPR017981">
    <property type="entry name" value="GPCR_2-like_7TM"/>
</dbReference>
<dbReference type="Gene3D" id="1.20.1070.10">
    <property type="entry name" value="Rhodopsin 7-helix transmembrane proteins"/>
    <property type="match status" value="1"/>
</dbReference>
<dbReference type="GO" id="GO:0071679">
    <property type="term" value="P:commissural neuron axon guidance"/>
    <property type="evidence" value="ECO:0007669"/>
    <property type="project" value="TreeGrafter"/>
</dbReference>
<feature type="compositionally biased region" description="Polar residues" evidence="10">
    <location>
        <begin position="857"/>
        <end position="885"/>
    </location>
</feature>
<feature type="transmembrane region" description="Helical" evidence="11">
    <location>
        <begin position="382"/>
        <end position="401"/>
    </location>
</feature>
<evidence type="ECO:0000256" key="6">
    <source>
        <dbReference type="ARBA" id="ARBA00023136"/>
    </source>
</evidence>
<dbReference type="PANTHER" id="PTHR11309">
    <property type="entry name" value="FRIZZLED"/>
    <property type="match status" value="1"/>
</dbReference>
<keyword evidence="7" id="KW-1015">Disulfide bond</keyword>
<dbReference type="OrthoDB" id="10064659at2759"/>
<feature type="transmembrane region" description="Helical" evidence="11">
    <location>
        <begin position="471"/>
        <end position="496"/>
    </location>
</feature>
<evidence type="ECO:0000256" key="11">
    <source>
        <dbReference type="SAM" id="Phobius"/>
    </source>
</evidence>
<feature type="compositionally biased region" description="Basic and acidic residues" evidence="10">
    <location>
        <begin position="978"/>
        <end position="991"/>
    </location>
</feature>
<evidence type="ECO:0000259" key="13">
    <source>
        <dbReference type="PROSITE" id="PS50038"/>
    </source>
</evidence>
<dbReference type="GO" id="GO:0004888">
    <property type="term" value="F:transmembrane signaling receptor activity"/>
    <property type="evidence" value="ECO:0007669"/>
    <property type="project" value="InterPro"/>
</dbReference>
<organism evidence="15 16">
    <name type="scientific">Clunio marinus</name>
    <dbReference type="NCBI Taxonomy" id="568069"/>
    <lineage>
        <taxon>Eukaryota</taxon>
        <taxon>Metazoa</taxon>
        <taxon>Ecdysozoa</taxon>
        <taxon>Arthropoda</taxon>
        <taxon>Hexapoda</taxon>
        <taxon>Insecta</taxon>
        <taxon>Pterygota</taxon>
        <taxon>Neoptera</taxon>
        <taxon>Endopterygota</taxon>
        <taxon>Diptera</taxon>
        <taxon>Nematocera</taxon>
        <taxon>Chironomoidea</taxon>
        <taxon>Chironomidae</taxon>
        <taxon>Clunio</taxon>
    </lineage>
</organism>
<dbReference type="PROSITE" id="PS50261">
    <property type="entry name" value="G_PROTEIN_RECEP_F2_4"/>
    <property type="match status" value="1"/>
</dbReference>
<dbReference type="AlphaFoldDB" id="A0A1J1IML9"/>
<feature type="region of interest" description="Disordered" evidence="10">
    <location>
        <begin position="951"/>
        <end position="1030"/>
    </location>
</feature>
<feature type="transmembrane region" description="Helical" evidence="11">
    <location>
        <begin position="427"/>
        <end position="450"/>
    </location>
</feature>
<feature type="transmembrane region" description="Helical" evidence="11">
    <location>
        <begin position="338"/>
        <end position="362"/>
    </location>
</feature>
<evidence type="ECO:0000256" key="10">
    <source>
        <dbReference type="SAM" id="MobiDB-lite"/>
    </source>
</evidence>
<evidence type="ECO:0000313" key="16">
    <source>
        <dbReference type="Proteomes" id="UP000183832"/>
    </source>
</evidence>
<dbReference type="Gene3D" id="1.10.2000.10">
    <property type="entry name" value="Frizzled cysteine-rich domain"/>
    <property type="match status" value="1"/>
</dbReference>
<accession>A0A1J1IML9</accession>
<dbReference type="Proteomes" id="UP000183832">
    <property type="component" value="Unassembled WGS sequence"/>
</dbReference>
<dbReference type="InterPro" id="IPR000539">
    <property type="entry name" value="Frizzled/Smoothened_7TM"/>
</dbReference>
<feature type="transmembrane region" description="Helical" evidence="11">
    <location>
        <begin position="288"/>
        <end position="306"/>
    </location>
</feature>
<keyword evidence="5 11" id="KW-1133">Transmembrane helix</keyword>
<dbReference type="GO" id="GO:0007389">
    <property type="term" value="P:pattern specification process"/>
    <property type="evidence" value="ECO:0007669"/>
    <property type="project" value="TreeGrafter"/>
</dbReference>
<dbReference type="GO" id="GO:0030425">
    <property type="term" value="C:dendrite"/>
    <property type="evidence" value="ECO:0007669"/>
    <property type="project" value="TreeGrafter"/>
</dbReference>
<dbReference type="GO" id="GO:0007417">
    <property type="term" value="P:central nervous system development"/>
    <property type="evidence" value="ECO:0007669"/>
    <property type="project" value="TreeGrafter"/>
</dbReference>
<evidence type="ECO:0000256" key="5">
    <source>
        <dbReference type="ARBA" id="ARBA00022989"/>
    </source>
</evidence>
<dbReference type="GO" id="GO:0007224">
    <property type="term" value="P:smoothened signaling pathway"/>
    <property type="evidence" value="ECO:0007669"/>
    <property type="project" value="TreeGrafter"/>
</dbReference>
<evidence type="ECO:0000256" key="12">
    <source>
        <dbReference type="SAM" id="SignalP"/>
    </source>
</evidence>
<feature type="chain" id="PRO_5012498289" evidence="12">
    <location>
        <begin position="33"/>
        <end position="1040"/>
    </location>
</feature>
<gene>
    <name evidence="15" type="primary">putative Protein smoothened</name>
    <name evidence="15" type="ORF">CLUMA_CG014359</name>
</gene>
<name>A0A1J1IML9_9DIPT</name>
<feature type="domain" description="G-protein coupled receptors family 2 profile 2" evidence="14">
    <location>
        <begin position="253"/>
        <end position="520"/>
    </location>
</feature>
<evidence type="ECO:0000259" key="14">
    <source>
        <dbReference type="PROSITE" id="PS50261"/>
    </source>
</evidence>
<dbReference type="GO" id="GO:0005929">
    <property type="term" value="C:cilium"/>
    <property type="evidence" value="ECO:0007669"/>
    <property type="project" value="TreeGrafter"/>
</dbReference>
<feature type="compositionally biased region" description="Polar residues" evidence="10">
    <location>
        <begin position="904"/>
        <end position="920"/>
    </location>
</feature>
<comment type="subcellular location">
    <subcellularLocation>
        <location evidence="1">Membrane</location>
        <topology evidence="1">Multi-pass membrane protein</topology>
    </subcellularLocation>
</comment>
<evidence type="ECO:0000256" key="3">
    <source>
        <dbReference type="ARBA" id="ARBA00022473"/>
    </source>
</evidence>
<feature type="compositionally biased region" description="Basic and acidic residues" evidence="10">
    <location>
        <begin position="1017"/>
        <end position="1030"/>
    </location>
</feature>
<dbReference type="SMART" id="SM01330">
    <property type="entry name" value="Frizzled"/>
    <property type="match status" value="1"/>
</dbReference>
<keyword evidence="8" id="KW-0675">Receptor</keyword>
<evidence type="ECO:0000256" key="8">
    <source>
        <dbReference type="ARBA" id="ARBA00023170"/>
    </source>
</evidence>
<feature type="compositionally biased region" description="Polar residues" evidence="10">
    <location>
        <begin position="952"/>
        <end position="977"/>
    </location>
</feature>
<dbReference type="InterPro" id="IPR020067">
    <property type="entry name" value="Frizzled_dom"/>
</dbReference>
<dbReference type="Pfam" id="PF01534">
    <property type="entry name" value="Frizzled"/>
    <property type="match status" value="1"/>
</dbReference>
<protein>
    <submittedName>
        <fullName evidence="15">CLUMA_CG014359, isoform A</fullName>
    </submittedName>
</protein>
<dbReference type="PANTHER" id="PTHR11309:SF35">
    <property type="entry name" value="PROTEIN SMOOTHENED"/>
    <property type="match status" value="1"/>
</dbReference>
<dbReference type="EMBL" id="CVRI01000055">
    <property type="protein sequence ID" value="CRL01467.1"/>
    <property type="molecule type" value="Genomic_DNA"/>
</dbReference>
<feature type="compositionally biased region" description="Basic and acidic residues" evidence="10">
    <location>
        <begin position="720"/>
        <end position="732"/>
    </location>
</feature>
<sequence>MILHNKMQYFYFPIFSFTWAFLLISFLHSTSASISKYPDSIETSKLSLEPINGTKNFRMHGKKSKDDKWTWEGREGRYIYCVREAEAKCEELEYTKQCFGRNIPYPSTTLDLTKYYSQDQSLEQLISYQALKHVPKCWAVIQPFLCAVFFPKCENINGVDMVYLPSLEMCKITMEPCRILYNSSYFPDFLKCNETNFPSKCNNDVREMKFNLTGQCLKPLVTVEDPANSYKDIEGCGIECKDPLYTDDEHRQIRQWIAWGASLCLVLHIFACFTFAIDWRNSDSYPTLIIFFVNLCCMISCIGWLAQFNPGSREDIVCRVDNTLKQGEPSGGENLSCIIVFIFVYYFQIAEICWFVIFTYAYYMNFNANGRFQERIDKKASYFHLIAWSIPLVMTISILAISEVDGISIVGICFVGYVNHAIRGGAVLGPVLCELIIGGFFLIRGLVILINVKNSSKQIISKRASKKVDRWILRMEICGVLRGVIIVIILLCHIYEFKNASGWSESLRNFIICKITSTYSDDDSLTCKLLNRPSIAILQVELLAFFASKIVMASFVFTPSTIKIWRRFIRTKLGHKVEEPVKFQKHKMVKQAYAMREVLQNRGRLSISFHNSHTDPVGLKFDMNSAVGSNDFSTTWANNLPAFVTRRNAFTECASTSSDAHSWNSIDSEISFSVRHVSVESRRSSNDSQVSVKIAEMKTKVASRSRGSKSKPRSSRHQRKDFTTRRNGRKESSTSMESQIVAMAQKRSRHVPVSESDMVGGMLVPIGAKRRSGISSLAPAQIHELIERNKILLPFLTTSEDEKSSVGSLNLQDSKLDVILKQIGLSEEKIIDNKFKSDDNNGDSGLMEMQVRKSNSVDISDFTSDDNLTTGTGRMSKNSNRSIGSKKSLKTGNMRLRRIRKTSKSSVAKSANLLTVTNGSGRIKTDKKSEKEKKLKDKEKIRTSHDLKILNGNLQGSTSGRSNVGIQTEIPSETFSSIEHEEKTKKQITHDDNEDDDQSMETHKLLSKHFSLSSSMKRRDTNETSLTESEKLKLLLLPSK</sequence>
<feature type="region of interest" description="Disordered" evidence="10">
    <location>
        <begin position="680"/>
        <end position="738"/>
    </location>
</feature>
<dbReference type="InterPro" id="IPR015526">
    <property type="entry name" value="Frizzled/SFRP"/>
</dbReference>
<evidence type="ECO:0000256" key="9">
    <source>
        <dbReference type="PROSITE-ProRule" id="PRU00090"/>
    </source>
</evidence>
<keyword evidence="6 11" id="KW-0472">Membrane</keyword>
<evidence type="ECO:0000256" key="2">
    <source>
        <dbReference type="ARBA" id="ARBA00008077"/>
    </source>
</evidence>
<proteinExistence type="inferred from homology"/>
<feature type="compositionally biased region" description="Basic residues" evidence="10">
    <location>
        <begin position="701"/>
        <end position="719"/>
    </location>
</feature>
<evidence type="ECO:0000313" key="15">
    <source>
        <dbReference type="EMBL" id="CRL01467.1"/>
    </source>
</evidence>
<reference evidence="15 16" key="1">
    <citation type="submission" date="2015-04" db="EMBL/GenBank/DDBJ databases">
        <authorList>
            <person name="Syromyatnikov M.Y."/>
            <person name="Popov V.N."/>
        </authorList>
    </citation>
    <scope>NUCLEOTIDE SEQUENCE [LARGE SCALE GENOMIC DNA]</scope>
</reference>
<dbReference type="GO" id="GO:0005113">
    <property type="term" value="F:patched binding"/>
    <property type="evidence" value="ECO:0007669"/>
    <property type="project" value="TreeGrafter"/>
</dbReference>
<dbReference type="SUPFAM" id="SSF63501">
    <property type="entry name" value="Frizzled cysteine-rich domain"/>
    <property type="match status" value="1"/>
</dbReference>
<keyword evidence="12" id="KW-0732">Signal</keyword>
<comment type="similarity">
    <text evidence="2">Belongs to the G-protein coupled receptor Fz/Smo family.</text>
</comment>
<evidence type="ECO:0000256" key="4">
    <source>
        <dbReference type="ARBA" id="ARBA00022692"/>
    </source>
</evidence>
<evidence type="ECO:0000256" key="1">
    <source>
        <dbReference type="ARBA" id="ARBA00004141"/>
    </source>
</evidence>
<feature type="domain" description="FZ" evidence="13">
    <location>
        <begin position="84"/>
        <end position="204"/>
    </location>
</feature>
<feature type="region of interest" description="Disordered" evidence="10">
    <location>
        <begin position="857"/>
        <end position="939"/>
    </location>
</feature>
<dbReference type="SMART" id="SM00063">
    <property type="entry name" value="FRI"/>
    <property type="match status" value="1"/>
</dbReference>
<comment type="caution">
    <text evidence="9">Lacks conserved residue(s) required for the propagation of feature annotation.</text>
</comment>
<feature type="compositionally biased region" description="Basic and acidic residues" evidence="10">
    <location>
        <begin position="923"/>
        <end position="939"/>
    </location>
</feature>